<protein>
    <submittedName>
        <fullName evidence="5">ArsR family transcriptional regulator</fullName>
    </submittedName>
</protein>
<evidence type="ECO:0000313" key="5">
    <source>
        <dbReference type="EMBL" id="PQA75302.1"/>
    </source>
</evidence>
<keyword evidence="6" id="KW-1185">Reference proteome</keyword>
<dbReference type="InterPro" id="IPR036388">
    <property type="entry name" value="WH-like_DNA-bd_sf"/>
</dbReference>
<dbReference type="InterPro" id="IPR051011">
    <property type="entry name" value="Metal_resp_trans_reg"/>
</dbReference>
<dbReference type="AlphaFoldDB" id="A0A2S7J4W6"/>
<name>A0A2S7J4W6_9HYPH</name>
<feature type="domain" description="HTH arsR-type" evidence="4">
    <location>
        <begin position="1"/>
        <end position="95"/>
    </location>
</feature>
<keyword evidence="3" id="KW-0804">Transcription</keyword>
<dbReference type="Gene3D" id="1.10.10.10">
    <property type="entry name" value="Winged helix-like DNA-binding domain superfamily/Winged helix DNA-binding domain"/>
    <property type="match status" value="1"/>
</dbReference>
<organism evidence="5 6">
    <name type="scientific">Brucella oryzae</name>
    <dbReference type="NCBI Taxonomy" id="335286"/>
    <lineage>
        <taxon>Bacteria</taxon>
        <taxon>Pseudomonadati</taxon>
        <taxon>Pseudomonadota</taxon>
        <taxon>Alphaproteobacteria</taxon>
        <taxon>Hyphomicrobiales</taxon>
        <taxon>Brucellaceae</taxon>
        <taxon>Brucella/Ochrobactrum group</taxon>
        <taxon>Brucella</taxon>
    </lineage>
</organism>
<dbReference type="CDD" id="cd00090">
    <property type="entry name" value="HTH_ARSR"/>
    <property type="match status" value="1"/>
</dbReference>
<dbReference type="OrthoDB" id="9804742at2"/>
<dbReference type="SUPFAM" id="SSF46785">
    <property type="entry name" value="Winged helix' DNA-binding domain"/>
    <property type="match status" value="1"/>
</dbReference>
<proteinExistence type="predicted"/>
<gene>
    <name evidence="5" type="ORF">C3731_01630</name>
</gene>
<dbReference type="Pfam" id="PF12840">
    <property type="entry name" value="HTH_20"/>
    <property type="match status" value="1"/>
</dbReference>
<dbReference type="RefSeq" id="WP_067182964.1">
    <property type="nucleotide sequence ID" value="NZ_PTRC01000005.1"/>
</dbReference>
<dbReference type="EMBL" id="PTRC01000005">
    <property type="protein sequence ID" value="PQA75302.1"/>
    <property type="molecule type" value="Genomic_DNA"/>
</dbReference>
<accession>A0A2S7J4W6</accession>
<dbReference type="InterPro" id="IPR036390">
    <property type="entry name" value="WH_DNA-bd_sf"/>
</dbReference>
<dbReference type="SMART" id="SM00418">
    <property type="entry name" value="HTH_ARSR"/>
    <property type="match status" value="1"/>
</dbReference>
<evidence type="ECO:0000313" key="6">
    <source>
        <dbReference type="Proteomes" id="UP000238493"/>
    </source>
</evidence>
<dbReference type="PROSITE" id="PS50987">
    <property type="entry name" value="HTH_ARSR_2"/>
    <property type="match status" value="1"/>
</dbReference>
<sequence>MDSESTILAMSALAQPTRLDTFRLLVRHEPDGLPAGEIARLLDVPQNTLSSHLSILTRAKLVTSERHSRSIIYRAELGTLRALTLYLVKDCCAGRPELCAPIVEELMPCCEGPRP</sequence>
<dbReference type="Proteomes" id="UP000238493">
    <property type="component" value="Unassembled WGS sequence"/>
</dbReference>
<evidence type="ECO:0000256" key="1">
    <source>
        <dbReference type="ARBA" id="ARBA00023015"/>
    </source>
</evidence>
<comment type="caution">
    <text evidence="5">The sequence shown here is derived from an EMBL/GenBank/DDBJ whole genome shotgun (WGS) entry which is preliminary data.</text>
</comment>
<dbReference type="GO" id="GO:0003700">
    <property type="term" value="F:DNA-binding transcription factor activity"/>
    <property type="evidence" value="ECO:0007669"/>
    <property type="project" value="InterPro"/>
</dbReference>
<evidence type="ECO:0000256" key="3">
    <source>
        <dbReference type="ARBA" id="ARBA00023163"/>
    </source>
</evidence>
<dbReference type="NCBIfam" id="NF033788">
    <property type="entry name" value="HTH_metalloreg"/>
    <property type="match status" value="1"/>
</dbReference>
<reference evidence="5 6" key="1">
    <citation type="submission" date="2018-02" db="EMBL/GenBank/DDBJ databases">
        <title>Draft genome sequence of Ochrobactrum oryzae found in Brazil.</title>
        <authorList>
            <person name="Cerdeira L."/>
            <person name="Andrade F."/>
            <person name="Zacariotto T."/>
            <person name="Barbosa B."/>
            <person name="Santos S."/>
            <person name="Cassetari V."/>
            <person name="Lincopan N."/>
        </authorList>
    </citation>
    <scope>NUCLEOTIDE SEQUENCE [LARGE SCALE GENOMIC DNA]</scope>
    <source>
        <strain evidence="5 6">OA447</strain>
    </source>
</reference>
<dbReference type="InterPro" id="IPR001845">
    <property type="entry name" value="HTH_ArsR_DNA-bd_dom"/>
</dbReference>
<keyword evidence="1" id="KW-0805">Transcription regulation</keyword>
<evidence type="ECO:0000256" key="2">
    <source>
        <dbReference type="ARBA" id="ARBA00023125"/>
    </source>
</evidence>
<dbReference type="PRINTS" id="PR00778">
    <property type="entry name" value="HTHARSR"/>
</dbReference>
<dbReference type="GO" id="GO:0003677">
    <property type="term" value="F:DNA binding"/>
    <property type="evidence" value="ECO:0007669"/>
    <property type="project" value="UniProtKB-KW"/>
</dbReference>
<evidence type="ECO:0000259" key="4">
    <source>
        <dbReference type="PROSITE" id="PS50987"/>
    </source>
</evidence>
<dbReference type="PANTHER" id="PTHR43132">
    <property type="entry name" value="ARSENICAL RESISTANCE OPERON REPRESSOR ARSR-RELATED"/>
    <property type="match status" value="1"/>
</dbReference>
<dbReference type="PANTHER" id="PTHR43132:SF2">
    <property type="entry name" value="ARSENICAL RESISTANCE OPERON REPRESSOR ARSR-RELATED"/>
    <property type="match status" value="1"/>
</dbReference>
<keyword evidence="2" id="KW-0238">DNA-binding</keyword>
<dbReference type="InterPro" id="IPR011991">
    <property type="entry name" value="ArsR-like_HTH"/>
</dbReference>